<name>A0ABP8HQJ4_9GAMM</name>
<keyword evidence="2" id="KW-1185">Reference proteome</keyword>
<dbReference type="EMBL" id="BAABFU010000001">
    <property type="protein sequence ID" value="GAA4342704.1"/>
    <property type="molecule type" value="Genomic_DNA"/>
</dbReference>
<dbReference type="Proteomes" id="UP001501294">
    <property type="component" value="Unassembled WGS sequence"/>
</dbReference>
<evidence type="ECO:0000313" key="2">
    <source>
        <dbReference type="Proteomes" id="UP001501294"/>
    </source>
</evidence>
<protein>
    <submittedName>
        <fullName evidence="1">DUF3034 family protein</fullName>
    </submittedName>
</protein>
<sequence>MLKLKYGIRVGLLLVILSSPDSWAGSRILATGGLNSIEGIAGGGITPWAVISGYSSSDEWSATAHYSAVNLDDFKLDVQGASLSFDNRVEIAVAQQSLDVLPLNSSIKQQMYSVKARLYGDIIYGNWPQVSAGLIYKENKDPTIPQLLGARKDTGTDYYVAASKLFLHGAGGYNWLFNASARYSNANQNGLLGFGDINNDDREWLAEASFAVMPREDIAVGMEYRQQPNVLASVEEDSWKDFFVAWFVNKHLSISAAYVDLGSIAGLPDQTGYYINFQGYF</sequence>
<dbReference type="InterPro" id="IPR021393">
    <property type="entry name" value="DUF3034"/>
</dbReference>
<evidence type="ECO:0000313" key="1">
    <source>
        <dbReference type="EMBL" id="GAA4342704.1"/>
    </source>
</evidence>
<dbReference type="Pfam" id="PF11231">
    <property type="entry name" value="DUF3034"/>
    <property type="match status" value="1"/>
</dbReference>
<dbReference type="RefSeq" id="WP_223577581.1">
    <property type="nucleotide sequence ID" value="NZ_BAABFU010000001.1"/>
</dbReference>
<accession>A0ABP8HQJ4</accession>
<gene>
    <name evidence="1" type="ORF">GCM10023150_00720</name>
</gene>
<proteinExistence type="predicted"/>
<organism evidence="1 2">
    <name type="scientific">Kangiella taiwanensis</name>
    <dbReference type="NCBI Taxonomy" id="1079179"/>
    <lineage>
        <taxon>Bacteria</taxon>
        <taxon>Pseudomonadati</taxon>
        <taxon>Pseudomonadota</taxon>
        <taxon>Gammaproteobacteria</taxon>
        <taxon>Kangiellales</taxon>
        <taxon>Kangiellaceae</taxon>
        <taxon>Kangiella</taxon>
    </lineage>
</organism>
<reference evidence="2" key="1">
    <citation type="journal article" date="2019" name="Int. J. Syst. Evol. Microbiol.">
        <title>The Global Catalogue of Microorganisms (GCM) 10K type strain sequencing project: providing services to taxonomists for standard genome sequencing and annotation.</title>
        <authorList>
            <consortium name="The Broad Institute Genomics Platform"/>
            <consortium name="The Broad Institute Genome Sequencing Center for Infectious Disease"/>
            <person name="Wu L."/>
            <person name="Ma J."/>
        </authorList>
    </citation>
    <scope>NUCLEOTIDE SEQUENCE [LARGE SCALE GENOMIC DNA]</scope>
    <source>
        <strain evidence="2">JCM 17727</strain>
    </source>
</reference>
<comment type="caution">
    <text evidence="1">The sequence shown here is derived from an EMBL/GenBank/DDBJ whole genome shotgun (WGS) entry which is preliminary data.</text>
</comment>